<dbReference type="EMBL" id="CP115667">
    <property type="protein sequence ID" value="WBW50613.1"/>
    <property type="molecule type" value="Genomic_DNA"/>
</dbReference>
<feature type="binding site" evidence="10">
    <location>
        <position position="406"/>
    </location>
    <ligand>
        <name>Zn(2+)</name>
        <dbReference type="ChEBI" id="CHEBI:29105"/>
    </ligand>
</feature>
<evidence type="ECO:0000256" key="6">
    <source>
        <dbReference type="ARBA" id="ARBA00023027"/>
    </source>
</evidence>
<dbReference type="InterPro" id="IPR013840">
    <property type="entry name" value="DNAligase_N"/>
</dbReference>
<feature type="active site" description="N6-AMP-lysine intermediate" evidence="10">
    <location>
        <position position="107"/>
    </location>
</feature>
<feature type="binding site" evidence="10">
    <location>
        <position position="412"/>
    </location>
    <ligand>
        <name>Zn(2+)</name>
        <dbReference type="ChEBI" id="CHEBI:29105"/>
    </ligand>
</feature>
<dbReference type="SUPFAM" id="SSF47781">
    <property type="entry name" value="RuvA domain 2-like"/>
    <property type="match status" value="1"/>
</dbReference>
<keyword evidence="5 10" id="KW-0862">Zinc</keyword>
<gene>
    <name evidence="10 13" type="primary">ligA</name>
    <name evidence="13" type="ORF">O6R05_03440</name>
</gene>
<reference evidence="13 14" key="1">
    <citation type="submission" date="2023-01" db="EMBL/GenBank/DDBJ databases">
        <authorList>
            <person name="Lee S.H."/>
            <person name="Jung H.S."/>
            <person name="Yun J.U."/>
        </authorList>
    </citation>
    <scope>NUCLEOTIDE SEQUENCE [LARGE SCALE GENOMIC DNA]</scope>
    <source>
        <strain evidence="13 14">CBA3646</strain>
    </source>
</reference>
<dbReference type="SUPFAM" id="SSF50249">
    <property type="entry name" value="Nucleic acid-binding proteins"/>
    <property type="match status" value="1"/>
</dbReference>
<dbReference type="HAMAP" id="MF_01588">
    <property type="entry name" value="DNA_ligase_A"/>
    <property type="match status" value="1"/>
</dbReference>
<dbReference type="RefSeq" id="WP_271192138.1">
    <property type="nucleotide sequence ID" value="NZ_CP115667.1"/>
</dbReference>
<keyword evidence="7 10" id="KW-0234">DNA repair</keyword>
<feature type="binding site" evidence="10">
    <location>
        <position position="393"/>
    </location>
    <ligand>
        <name>Zn(2+)</name>
        <dbReference type="ChEBI" id="CHEBI:29105"/>
    </ligand>
</feature>
<dbReference type="SUPFAM" id="SSF52113">
    <property type="entry name" value="BRCT domain"/>
    <property type="match status" value="1"/>
</dbReference>
<keyword evidence="1 10" id="KW-0436">Ligase</keyword>
<dbReference type="Pfam" id="PF03120">
    <property type="entry name" value="OB_DNA_ligase"/>
    <property type="match status" value="1"/>
</dbReference>
<evidence type="ECO:0000256" key="9">
    <source>
        <dbReference type="ARBA" id="ARBA00034005"/>
    </source>
</evidence>
<keyword evidence="6 10" id="KW-0520">NAD</keyword>
<feature type="binding site" evidence="10">
    <location>
        <position position="298"/>
    </location>
    <ligand>
        <name>NAD(+)</name>
        <dbReference type="ChEBI" id="CHEBI:57540"/>
    </ligand>
</feature>
<evidence type="ECO:0000256" key="4">
    <source>
        <dbReference type="ARBA" id="ARBA00022763"/>
    </source>
</evidence>
<comment type="function">
    <text evidence="10">DNA ligase that catalyzes the formation of phosphodiester linkages between 5'-phosphoryl and 3'-hydroxyl groups in double-stranded DNA using NAD as a coenzyme and as the energy source for the reaction. It is essential for DNA replication and repair of damaged DNA.</text>
</comment>
<evidence type="ECO:0000259" key="12">
    <source>
        <dbReference type="PROSITE" id="PS50172"/>
    </source>
</evidence>
<dbReference type="Pfam" id="PF14520">
    <property type="entry name" value="HHH_5"/>
    <property type="match status" value="1"/>
</dbReference>
<dbReference type="PROSITE" id="PS50172">
    <property type="entry name" value="BRCT"/>
    <property type="match status" value="1"/>
</dbReference>
<dbReference type="CDD" id="cd00114">
    <property type="entry name" value="LIGANc"/>
    <property type="match status" value="1"/>
</dbReference>
<dbReference type="InterPro" id="IPR004150">
    <property type="entry name" value="NAD_DNA_ligase_OB"/>
</dbReference>
<evidence type="ECO:0000256" key="3">
    <source>
        <dbReference type="ARBA" id="ARBA00022723"/>
    </source>
</evidence>
<evidence type="ECO:0000256" key="11">
    <source>
        <dbReference type="SAM" id="Coils"/>
    </source>
</evidence>
<dbReference type="Pfam" id="PF01653">
    <property type="entry name" value="DNA_ligase_aden"/>
    <property type="match status" value="1"/>
</dbReference>
<comment type="catalytic activity">
    <reaction evidence="9 10">
        <text>NAD(+) + (deoxyribonucleotide)n-3'-hydroxyl + 5'-phospho-(deoxyribonucleotide)m = (deoxyribonucleotide)n+m + AMP + beta-nicotinamide D-nucleotide.</text>
        <dbReference type="EC" id="6.5.1.2"/>
    </reaction>
</comment>
<evidence type="ECO:0000313" key="14">
    <source>
        <dbReference type="Proteomes" id="UP001210339"/>
    </source>
</evidence>
<feature type="binding site" evidence="10">
    <location>
        <position position="162"/>
    </location>
    <ligand>
        <name>NAD(+)</name>
        <dbReference type="ChEBI" id="CHEBI:57540"/>
    </ligand>
</feature>
<evidence type="ECO:0000256" key="8">
    <source>
        <dbReference type="ARBA" id="ARBA00023211"/>
    </source>
</evidence>
<dbReference type="InterPro" id="IPR010994">
    <property type="entry name" value="RuvA_2-like"/>
</dbReference>
<dbReference type="InterPro" id="IPR041663">
    <property type="entry name" value="DisA/LigA_HHH"/>
</dbReference>
<proteinExistence type="inferred from homology"/>
<evidence type="ECO:0000256" key="2">
    <source>
        <dbReference type="ARBA" id="ARBA00022705"/>
    </source>
</evidence>
<evidence type="ECO:0000256" key="5">
    <source>
        <dbReference type="ARBA" id="ARBA00022833"/>
    </source>
</evidence>
<feature type="binding site" evidence="10">
    <location>
        <position position="390"/>
    </location>
    <ligand>
        <name>Zn(2+)</name>
        <dbReference type="ChEBI" id="CHEBI:29105"/>
    </ligand>
</feature>
<dbReference type="Gene3D" id="1.10.150.20">
    <property type="entry name" value="5' to 3' exonuclease, C-terminal subdomain"/>
    <property type="match status" value="2"/>
</dbReference>
<keyword evidence="4 10" id="KW-0227">DNA damage</keyword>
<dbReference type="InterPro" id="IPR012340">
    <property type="entry name" value="NA-bd_OB-fold"/>
</dbReference>
<dbReference type="CDD" id="cd17748">
    <property type="entry name" value="BRCT_DNA_ligase_like"/>
    <property type="match status" value="1"/>
</dbReference>
<dbReference type="Gene3D" id="6.20.10.30">
    <property type="match status" value="1"/>
</dbReference>
<dbReference type="GO" id="GO:0003911">
    <property type="term" value="F:DNA ligase (NAD+) activity"/>
    <property type="evidence" value="ECO:0007669"/>
    <property type="project" value="UniProtKB-EC"/>
</dbReference>
<comment type="similarity">
    <text evidence="10">Belongs to the NAD-dependent DNA ligase family. LigA subfamily.</text>
</comment>
<feature type="binding site" evidence="10">
    <location>
        <position position="105"/>
    </location>
    <ligand>
        <name>NAD(+)</name>
        <dbReference type="ChEBI" id="CHEBI:57540"/>
    </ligand>
</feature>
<name>A0ABY7QV01_9FIRM</name>
<feature type="binding site" evidence="10">
    <location>
        <position position="128"/>
    </location>
    <ligand>
        <name>NAD(+)</name>
        <dbReference type="ChEBI" id="CHEBI:57540"/>
    </ligand>
</feature>
<dbReference type="Gene3D" id="3.40.50.10190">
    <property type="entry name" value="BRCT domain"/>
    <property type="match status" value="1"/>
</dbReference>
<keyword evidence="10" id="KW-0460">Magnesium</keyword>
<comment type="cofactor">
    <cofactor evidence="10">
        <name>Mg(2+)</name>
        <dbReference type="ChEBI" id="CHEBI:18420"/>
    </cofactor>
    <cofactor evidence="10">
        <name>Mn(2+)</name>
        <dbReference type="ChEBI" id="CHEBI:29035"/>
    </cofactor>
</comment>
<dbReference type="PANTHER" id="PTHR23389:SF9">
    <property type="entry name" value="DNA LIGASE"/>
    <property type="match status" value="1"/>
</dbReference>
<evidence type="ECO:0000256" key="10">
    <source>
        <dbReference type="HAMAP-Rule" id="MF_01588"/>
    </source>
</evidence>
<dbReference type="Pfam" id="PF12826">
    <property type="entry name" value="HHH_2"/>
    <property type="match status" value="1"/>
</dbReference>
<dbReference type="SMART" id="SM00532">
    <property type="entry name" value="LIGANc"/>
    <property type="match status" value="1"/>
</dbReference>
<keyword evidence="11" id="KW-0175">Coiled coil</keyword>
<protein>
    <recommendedName>
        <fullName evidence="10">DNA ligase</fullName>
        <ecNumber evidence="10">6.5.1.2</ecNumber>
    </recommendedName>
    <alternativeName>
        <fullName evidence="10">Polydeoxyribonucleotide synthase [NAD(+)]</fullName>
    </alternativeName>
</protein>
<dbReference type="Gene3D" id="2.40.50.140">
    <property type="entry name" value="Nucleic acid-binding proteins"/>
    <property type="match status" value="1"/>
</dbReference>
<dbReference type="PIRSF" id="PIRSF001604">
    <property type="entry name" value="LigA"/>
    <property type="match status" value="1"/>
</dbReference>
<dbReference type="SMART" id="SM00292">
    <property type="entry name" value="BRCT"/>
    <property type="match status" value="1"/>
</dbReference>
<dbReference type="InterPro" id="IPR036420">
    <property type="entry name" value="BRCT_dom_sf"/>
</dbReference>
<feature type="domain" description="BRCT" evidence="12">
    <location>
        <begin position="570"/>
        <end position="635"/>
    </location>
</feature>
<dbReference type="Proteomes" id="UP001210339">
    <property type="component" value="Chromosome"/>
</dbReference>
<dbReference type="NCBIfam" id="NF005932">
    <property type="entry name" value="PRK07956.1"/>
    <property type="match status" value="1"/>
</dbReference>
<dbReference type="InterPro" id="IPR013839">
    <property type="entry name" value="DNAligase_adenylation"/>
</dbReference>
<dbReference type="NCBIfam" id="TIGR00575">
    <property type="entry name" value="dnlj"/>
    <property type="match status" value="1"/>
</dbReference>
<evidence type="ECO:0000313" key="13">
    <source>
        <dbReference type="EMBL" id="WBW50613.1"/>
    </source>
</evidence>
<sequence length="652" mass="73039">MTMRELVDRLNQYNYEYYTLDKPSVSDKAYDKLYQELLDLETATGEILFDSPTQRVGYKLLEKFDKHQHSTPLYSMDKAQDFDTLLHWDQRNRELHGGPVDYVVELKFDGLTINLTYDEGRLIVAATRGNGQVGEVITDQVRTIGSIPLSIPFQGKLEVQGEGLMPLAELEAYNLKYAEQLKNARNAAAGALRNLNTEETAKRHLTAYFYNIGTIEGRSFETDLEMKAFLKENRFKVSDYYYPVHTIGEVLEKIDVIGRLRETLPILIDGVTVKVNDYELRRKLGYTNKFPRWAIAYKFEAEEVTTILRDVVWNVGRTSKVTPTAILDPVDIGGVTVQRATLNNFDDIQRKGVALGSTVLLRRSNDVIPEILGVVEDGAQSTPIEMPTHCPYCHSELYRDGVHFFCPNTMSCEPQLISRLTHFASRDAMDIEGLSEKTVELLLSQLDVKEVADLYRLTEDDILSLPKFKEKRSHNLLKAIDASKDVALSNFIYALGIRGVGIKASKDLAEVYGSFDKLRGATYEDLLAVDDLGPVTAHEIVTFFNDPVITKTLDHLFDLGIQPHHEHNDVQASFFTGKKVVLTGTLSKPRGEIKTLLEGLGAEVVSSVSQKTDYVIAGEAAGSKRDKAEALGVTILNETDFIEKIGGSYDAG</sequence>
<dbReference type="EC" id="6.5.1.2" evidence="10"/>
<accession>A0ABY7QV01</accession>
<dbReference type="InterPro" id="IPR001679">
    <property type="entry name" value="DNA_ligase"/>
</dbReference>
<dbReference type="Gene3D" id="3.30.470.30">
    <property type="entry name" value="DNA ligase/mRNA capping enzyme"/>
    <property type="match status" value="1"/>
</dbReference>
<keyword evidence="2 10" id="KW-0235">DNA replication</keyword>
<feature type="binding site" evidence="10">
    <location>
        <position position="274"/>
    </location>
    <ligand>
        <name>NAD(+)</name>
        <dbReference type="ChEBI" id="CHEBI:57540"/>
    </ligand>
</feature>
<keyword evidence="8 10" id="KW-0464">Manganese</keyword>
<dbReference type="SUPFAM" id="SSF56091">
    <property type="entry name" value="DNA ligase/mRNA capping enzyme, catalytic domain"/>
    <property type="match status" value="1"/>
</dbReference>
<keyword evidence="3 10" id="KW-0479">Metal-binding</keyword>
<dbReference type="PANTHER" id="PTHR23389">
    <property type="entry name" value="CHROMOSOME TRANSMISSION FIDELITY FACTOR 18"/>
    <property type="match status" value="1"/>
</dbReference>
<organism evidence="13 14">
    <name type="scientific">Peptoniphilus equinus</name>
    <dbReference type="NCBI Taxonomy" id="3016343"/>
    <lineage>
        <taxon>Bacteria</taxon>
        <taxon>Bacillati</taxon>
        <taxon>Bacillota</taxon>
        <taxon>Tissierellia</taxon>
        <taxon>Tissierellales</taxon>
        <taxon>Peptoniphilaceae</taxon>
        <taxon>Peptoniphilus</taxon>
    </lineage>
</organism>
<evidence type="ECO:0000256" key="7">
    <source>
        <dbReference type="ARBA" id="ARBA00023204"/>
    </source>
</evidence>
<feature type="binding site" evidence="10">
    <location>
        <begin position="27"/>
        <end position="31"/>
    </location>
    <ligand>
        <name>NAD(+)</name>
        <dbReference type="ChEBI" id="CHEBI:57540"/>
    </ligand>
</feature>
<evidence type="ECO:0000256" key="1">
    <source>
        <dbReference type="ARBA" id="ARBA00022598"/>
    </source>
</evidence>
<dbReference type="InterPro" id="IPR001357">
    <property type="entry name" value="BRCT_dom"/>
</dbReference>
<feature type="binding site" evidence="10">
    <location>
        <begin position="75"/>
        <end position="76"/>
    </location>
    <ligand>
        <name>NAD(+)</name>
        <dbReference type="ChEBI" id="CHEBI:57540"/>
    </ligand>
</feature>
<keyword evidence="14" id="KW-1185">Reference proteome</keyword>
<dbReference type="Gene3D" id="1.10.287.610">
    <property type="entry name" value="Helix hairpin bin"/>
    <property type="match status" value="1"/>
</dbReference>
<feature type="coiled-coil region" evidence="11">
    <location>
        <begin position="167"/>
        <end position="201"/>
    </location>
</feature>
<dbReference type="Pfam" id="PF00533">
    <property type="entry name" value="BRCT"/>
    <property type="match status" value="1"/>
</dbReference>